<dbReference type="SUPFAM" id="SSF53474">
    <property type="entry name" value="alpha/beta-Hydrolases"/>
    <property type="match status" value="1"/>
</dbReference>
<dbReference type="GO" id="GO:0044550">
    <property type="term" value="P:secondary metabolite biosynthetic process"/>
    <property type="evidence" value="ECO:0007669"/>
    <property type="project" value="UniProtKB-ARBA"/>
</dbReference>
<dbReference type="Pfam" id="PF00550">
    <property type="entry name" value="PP-binding"/>
    <property type="match status" value="1"/>
</dbReference>
<dbReference type="EMBL" id="FNVR01000050">
    <property type="protein sequence ID" value="SEG49663.1"/>
    <property type="molecule type" value="Genomic_DNA"/>
</dbReference>
<feature type="domain" description="Carrier" evidence="3">
    <location>
        <begin position="758"/>
        <end position="835"/>
    </location>
</feature>
<dbReference type="SUPFAM" id="SSF52777">
    <property type="entry name" value="CoA-dependent acyltransferases"/>
    <property type="match status" value="1"/>
</dbReference>
<dbReference type="Pfam" id="PF13193">
    <property type="entry name" value="AMP-binding_C"/>
    <property type="match status" value="1"/>
</dbReference>
<dbReference type="InterPro" id="IPR020845">
    <property type="entry name" value="AMP-binding_CS"/>
</dbReference>
<dbReference type="InterPro" id="IPR025110">
    <property type="entry name" value="AMP-bd_C"/>
</dbReference>
<evidence type="ECO:0000313" key="4">
    <source>
        <dbReference type="EMBL" id="SEG49663.1"/>
    </source>
</evidence>
<dbReference type="InterPro" id="IPR009081">
    <property type="entry name" value="PP-bd_ACP"/>
</dbReference>
<dbReference type="Pfam" id="PF00975">
    <property type="entry name" value="Thioesterase"/>
    <property type="match status" value="1"/>
</dbReference>
<dbReference type="GO" id="GO:0043041">
    <property type="term" value="P:amino acid activation for nonribosomal peptide biosynthetic process"/>
    <property type="evidence" value="ECO:0007669"/>
    <property type="project" value="TreeGrafter"/>
</dbReference>
<dbReference type="OrthoDB" id="4317020at2"/>
<dbReference type="InterPro" id="IPR010071">
    <property type="entry name" value="AA_adenyl_dom"/>
</dbReference>
<proteinExistence type="predicted"/>
<reference evidence="5" key="1">
    <citation type="submission" date="2016-10" db="EMBL/GenBank/DDBJ databases">
        <authorList>
            <person name="Varghese N."/>
            <person name="Submissions S."/>
        </authorList>
    </citation>
    <scope>NUCLEOTIDE SEQUENCE [LARGE SCALE GENOMIC DNA]</scope>
    <source>
        <strain evidence="5">DSM 17298</strain>
    </source>
</reference>
<evidence type="ECO:0000256" key="1">
    <source>
        <dbReference type="ARBA" id="ARBA00022450"/>
    </source>
</evidence>
<dbReference type="PANTHER" id="PTHR45527">
    <property type="entry name" value="NONRIBOSOMAL PEPTIDE SYNTHETASE"/>
    <property type="match status" value="1"/>
</dbReference>
<dbReference type="SUPFAM" id="SSF47336">
    <property type="entry name" value="ACP-like"/>
    <property type="match status" value="1"/>
</dbReference>
<dbReference type="PANTHER" id="PTHR45527:SF1">
    <property type="entry name" value="FATTY ACID SYNTHASE"/>
    <property type="match status" value="1"/>
</dbReference>
<dbReference type="InterPro" id="IPR001242">
    <property type="entry name" value="Condensation_dom"/>
</dbReference>
<gene>
    <name evidence="4" type="ORF">SAMN03080598_04216</name>
</gene>
<dbReference type="InterPro" id="IPR023213">
    <property type="entry name" value="CAT-like_dom_sf"/>
</dbReference>
<dbReference type="Pfam" id="PF00501">
    <property type="entry name" value="AMP-binding"/>
    <property type="match status" value="1"/>
</dbReference>
<dbReference type="PROSITE" id="PS00455">
    <property type="entry name" value="AMP_BINDING"/>
    <property type="match status" value="1"/>
</dbReference>
<dbReference type="GO" id="GO:0005737">
    <property type="term" value="C:cytoplasm"/>
    <property type="evidence" value="ECO:0007669"/>
    <property type="project" value="TreeGrafter"/>
</dbReference>
<keyword evidence="1" id="KW-0596">Phosphopantetheine</keyword>
<keyword evidence="5" id="KW-1185">Reference proteome</keyword>
<evidence type="ECO:0000259" key="3">
    <source>
        <dbReference type="PROSITE" id="PS50075"/>
    </source>
</evidence>
<dbReference type="InterPro" id="IPR045851">
    <property type="entry name" value="AMP-bd_C_sf"/>
</dbReference>
<name>A0A1H6ALQ4_9BACT</name>
<dbReference type="InterPro" id="IPR001031">
    <property type="entry name" value="Thioesterase"/>
</dbReference>
<dbReference type="Gene3D" id="2.30.38.10">
    <property type="entry name" value="Luciferase, Domain 3"/>
    <property type="match status" value="1"/>
</dbReference>
<dbReference type="Gene3D" id="3.30.559.30">
    <property type="entry name" value="Nonribosomal peptide synthetase, condensation domain"/>
    <property type="match status" value="1"/>
</dbReference>
<accession>A0A1H6ALQ4</accession>
<dbReference type="FunFam" id="2.30.38.10:FF:000001">
    <property type="entry name" value="Non-ribosomal peptide synthetase PvdI"/>
    <property type="match status" value="1"/>
</dbReference>
<dbReference type="Proteomes" id="UP000236736">
    <property type="component" value="Unassembled WGS sequence"/>
</dbReference>
<dbReference type="InterPro" id="IPR036736">
    <property type="entry name" value="ACP-like_sf"/>
</dbReference>
<dbReference type="PROSITE" id="PS50075">
    <property type="entry name" value="CARRIER"/>
    <property type="match status" value="1"/>
</dbReference>
<evidence type="ECO:0000256" key="2">
    <source>
        <dbReference type="ARBA" id="ARBA00022553"/>
    </source>
</evidence>
<feature type="non-terminal residue" evidence="4">
    <location>
        <position position="1"/>
    </location>
</feature>
<keyword evidence="2" id="KW-0597">Phosphoprotein</keyword>
<dbReference type="InterPro" id="IPR000873">
    <property type="entry name" value="AMP-dep_synth/lig_dom"/>
</dbReference>
<dbReference type="Gene3D" id="3.40.50.980">
    <property type="match status" value="2"/>
</dbReference>
<dbReference type="SUPFAM" id="SSF56801">
    <property type="entry name" value="Acetyl-CoA synthetase-like"/>
    <property type="match status" value="1"/>
</dbReference>
<dbReference type="FunFam" id="3.40.50.980:FF:000001">
    <property type="entry name" value="Non-ribosomal peptide synthetase"/>
    <property type="match status" value="1"/>
</dbReference>
<dbReference type="Gene3D" id="3.30.559.10">
    <property type="entry name" value="Chloramphenicol acetyltransferase-like domain"/>
    <property type="match status" value="1"/>
</dbReference>
<evidence type="ECO:0000313" key="5">
    <source>
        <dbReference type="Proteomes" id="UP000236736"/>
    </source>
</evidence>
<protein>
    <submittedName>
        <fullName evidence="4">Amino acid adenylation domain-containing protein</fullName>
    </submittedName>
</protein>
<dbReference type="CDD" id="cd05930">
    <property type="entry name" value="A_NRPS"/>
    <property type="match status" value="1"/>
</dbReference>
<dbReference type="GO" id="GO:0031177">
    <property type="term" value="F:phosphopantetheine binding"/>
    <property type="evidence" value="ECO:0007669"/>
    <property type="project" value="TreeGrafter"/>
</dbReference>
<dbReference type="Pfam" id="PF00668">
    <property type="entry name" value="Condensation"/>
    <property type="match status" value="1"/>
</dbReference>
<organism evidence="4 5">
    <name type="scientific">Algoriphagus boritolerans DSM 17298 = JCM 18970</name>
    <dbReference type="NCBI Taxonomy" id="1120964"/>
    <lineage>
        <taxon>Bacteria</taxon>
        <taxon>Pseudomonadati</taxon>
        <taxon>Bacteroidota</taxon>
        <taxon>Cytophagia</taxon>
        <taxon>Cytophagales</taxon>
        <taxon>Cyclobacteriaceae</taxon>
        <taxon>Algoriphagus</taxon>
    </lineage>
</organism>
<dbReference type="InterPro" id="IPR029058">
    <property type="entry name" value="AB_hydrolase_fold"/>
</dbReference>
<dbReference type="GO" id="GO:0003824">
    <property type="term" value="F:catalytic activity"/>
    <property type="evidence" value="ECO:0007669"/>
    <property type="project" value="InterPro"/>
</dbReference>
<dbReference type="Gene3D" id="3.30.300.30">
    <property type="match status" value="1"/>
</dbReference>
<dbReference type="STRING" id="1120964.GCA_001313265_07650"/>
<dbReference type="FunFam" id="3.30.300.30:FF:000010">
    <property type="entry name" value="Enterobactin synthetase component F"/>
    <property type="match status" value="1"/>
</dbReference>
<dbReference type="FunFam" id="3.40.50.12780:FF:000012">
    <property type="entry name" value="Non-ribosomal peptide synthetase"/>
    <property type="match status" value="1"/>
</dbReference>
<dbReference type="Gene3D" id="3.40.50.1820">
    <property type="entry name" value="alpha/beta hydrolase"/>
    <property type="match status" value="1"/>
</dbReference>
<dbReference type="Gene3D" id="1.10.1200.10">
    <property type="entry name" value="ACP-like"/>
    <property type="match status" value="1"/>
</dbReference>
<dbReference type="NCBIfam" id="TIGR01733">
    <property type="entry name" value="AA-adenyl-dom"/>
    <property type="match status" value="1"/>
</dbReference>
<dbReference type="AlphaFoldDB" id="A0A1H6ALQ4"/>
<sequence>GIPALELPLDFHGTAIPDHHGAALSFKLEGELFQEIKKQCKESGTTPFIFLYAAFSLLISKYAQTKEVVIATTSSGRNLPETESMVGMFVNTLPVKNQVDGSLSFTTFLDRSKQLLLSAFENDTYPYEELVAELRSKGQTDQAVRVMFTMLKESEDTLHLGNSSLVLKETESASDAKFDLSLSGFEREEEINFDLVYAAALFSGESMTLLAERFLNLIAQAVQAPENPVENLSIVLDQESEQIRKWNSTVVPVPQTALVHQLFEQKVLEYPDNTALVFEEQELSYSELNQKANRLAHYLRSCGIGAERKVGICLDRSPELIISILAVWKAGGAYVPLDPSYPADRLAYMIGDSGLELILTQNSLLPMLEEVCMELPVQPVSKEGLEEVLAGYQETNPSALSKADGLAYMIYTSGTTGKPKGVMLEHGNAVNLALAQQHSLGVMPTDRVLQFASSSFDASVFEILLALASGSGLVIASKEDLMPGPSIIQTMIQQRVTMAVLTPIVLNHMDPHQLPLLHTVLSAGESLPITIAEKWDAAKNLINAYGPTEITVCATMGKVQKGSDRVTIGRPLPNYKTYILDAQGNQLPIGIPGELYIGGAGVARGYHNRPDLTAEKFVEDPFNPGARMYRSGDLARWLPTGEIEYLGRIDQQVKIRGFRIELGEIESALFSESAIPEAAVTVRQDHQDEKYLCAYYVSETEKTVDELRRFLGQTLPDFMIPARYVAMEKLPLSPSGKIDRNELPEPEIEIRSGNKITPPSTKQENDIVKIWSRVLGINPAGIGIEDDFFTLGGNSLKAISLISEIQKHFKKKLPIQEIFQRTSVRSQSEFLNEMKTDGNQAESSLIPLQPKGTKTPLFIAPGVEGKCYYLIELAKALRENQPVYGFQSVGLFDGEEPLTSIEAMAEFNIQLMKKIQPTGPYLLAGHSMGGWVVVEMANQLRQQGEKVVFLGLFDSYSPTILERREGFSIHSEDLDLNDLLLLLERLIAYYNPELNLSEIKENLAFIDRTDQYEKVNQWAISKGLVPANFSQEEIKRWAKVIGINSRMNYKPTKTKQKTILFKAEETEPENSEVPRCLGWSSVMNSPLQIEETPGDHISMMIEPNVAYLAKAINAILAGGNSRDEFLFEMNSKSSTKKEHLEIK</sequence>
<dbReference type="RefSeq" id="WP_103926755.1">
    <property type="nucleotide sequence ID" value="NZ_FNVR01000050.1"/>
</dbReference>